<feature type="region of interest" description="Disordered" evidence="1">
    <location>
        <begin position="436"/>
        <end position="458"/>
    </location>
</feature>
<dbReference type="EMBL" id="WJXW01000001">
    <property type="protein sequence ID" value="KAF9741866.1"/>
    <property type="molecule type" value="Genomic_DNA"/>
</dbReference>
<feature type="transmembrane region" description="Helical" evidence="2">
    <location>
        <begin position="44"/>
        <end position="63"/>
    </location>
</feature>
<feature type="transmembrane region" description="Helical" evidence="2">
    <location>
        <begin position="642"/>
        <end position="659"/>
    </location>
</feature>
<feature type="compositionally biased region" description="Low complexity" evidence="1">
    <location>
        <begin position="140"/>
        <end position="158"/>
    </location>
</feature>
<evidence type="ECO:0000313" key="3">
    <source>
        <dbReference type="EMBL" id="KAF9741866.1"/>
    </source>
</evidence>
<dbReference type="OrthoDB" id="191139at2759"/>
<gene>
    <name evidence="3" type="ORF">PMIN01_01405</name>
</gene>
<evidence type="ECO:0000256" key="1">
    <source>
        <dbReference type="SAM" id="MobiDB-lite"/>
    </source>
</evidence>
<dbReference type="AlphaFoldDB" id="A0A9P6KX72"/>
<accession>A0A9P6KX72</accession>
<proteinExistence type="predicted"/>
<feature type="transmembrane region" description="Helical" evidence="2">
    <location>
        <begin position="610"/>
        <end position="630"/>
    </location>
</feature>
<reference evidence="3" key="1">
    <citation type="journal article" date="2020" name="Mol. Plant Microbe Interact.">
        <title>Genome Sequence of the Biocontrol Agent Coniothyrium minitans strain Conio (IMI 134523).</title>
        <authorList>
            <person name="Patel D."/>
            <person name="Shittu T.A."/>
            <person name="Baroncelli R."/>
            <person name="Muthumeenakshi S."/>
            <person name="Osborne T.H."/>
            <person name="Janganan T.K."/>
            <person name="Sreenivasaprasad S."/>
        </authorList>
    </citation>
    <scope>NUCLEOTIDE SEQUENCE</scope>
    <source>
        <strain evidence="3">Conio</strain>
    </source>
</reference>
<feature type="transmembrane region" description="Helical" evidence="2">
    <location>
        <begin position="713"/>
        <end position="734"/>
    </location>
</feature>
<comment type="caution">
    <text evidence="3">The sequence shown here is derived from an EMBL/GenBank/DDBJ whole genome shotgun (WGS) entry which is preliminary data.</text>
</comment>
<protein>
    <submittedName>
        <fullName evidence="3">Uncharacterized protein</fullName>
    </submittedName>
</protein>
<dbReference type="Proteomes" id="UP000756921">
    <property type="component" value="Unassembled WGS sequence"/>
</dbReference>
<keyword evidence="2" id="KW-0472">Membrane</keyword>
<name>A0A9P6KX72_9PLEO</name>
<keyword evidence="2" id="KW-1133">Transmembrane helix</keyword>
<keyword evidence="4" id="KW-1185">Reference proteome</keyword>
<sequence length="751" mass="82750">MSKYARSCFLTSGAASLIATPLALFTHARLTISSDTPNMKLSCVAIIVALASVAEVTAAAVSTTTSTPTLTRRLEGYGRYVPFWRPRSRRRALSLVTPVPTAVAIKRDEPTPVLPPVADLWEIVEPFPLDIEIDPAGSLPTATGTSGLSPSGLPSSASDSIWEDAASHGCRLVDAMRVSDYEAGQLYSPSKTSAQSSLMNYEDFTGWGWNANEVNGDNFTDFDGGQKQPDPGWGIGNALMDLGVSDKIKAQGGKNIVLDAVHGKRPFTQDYTKDGKTYRVTGADFKIGVNTDDGVLMAVDRISTASAAQKRNPPVSDDQFPEVQTFSDIGYLNYKHMLGKDPTSFKYMMSLMITNEETASIIARALGSKDLGPWPGTSFNWRSKDFKALLGSPNGMGFGYLLVQHKYQLGKMFIKQVQVFHGDTWHHLPNMVFTLEEQSGTEPPPKPSGSPPQMEEPMMTGVPSMLRRGAAEPEVHIQGPKNFLRAHIKHIELVLLAVGEMHERDVIWARDSDWAALRHESKEMCSVAPETCTSYLLGETTCSRIKNARNVDTNVTFYPIFRVRSAIFSGGLIAPADTTYATIMILLNSTDAEEQDNLTTQWRDHKLNELSFIGVVSPLVAVCLVSTGAWDEISGKGWYIRAIWYSGIIFALFSVLTATQQTLRLHRLSAHRDGLHFLRLCLVRDRKPLDSEEGEAKLVPKPFQIWSWQSSMMFLMMAVGCLLVGMLVLVWSAVIKETKNVEYDENFKASV</sequence>
<evidence type="ECO:0000313" key="4">
    <source>
        <dbReference type="Proteomes" id="UP000756921"/>
    </source>
</evidence>
<keyword evidence="2" id="KW-0812">Transmembrane</keyword>
<organism evidence="3 4">
    <name type="scientific">Paraphaeosphaeria minitans</name>
    <dbReference type="NCBI Taxonomy" id="565426"/>
    <lineage>
        <taxon>Eukaryota</taxon>
        <taxon>Fungi</taxon>
        <taxon>Dikarya</taxon>
        <taxon>Ascomycota</taxon>
        <taxon>Pezizomycotina</taxon>
        <taxon>Dothideomycetes</taxon>
        <taxon>Pleosporomycetidae</taxon>
        <taxon>Pleosporales</taxon>
        <taxon>Massarineae</taxon>
        <taxon>Didymosphaeriaceae</taxon>
        <taxon>Paraphaeosphaeria</taxon>
    </lineage>
</organism>
<evidence type="ECO:0000256" key="2">
    <source>
        <dbReference type="SAM" id="Phobius"/>
    </source>
</evidence>
<feature type="region of interest" description="Disordered" evidence="1">
    <location>
        <begin position="135"/>
        <end position="160"/>
    </location>
</feature>